<dbReference type="GO" id="GO:0003677">
    <property type="term" value="F:DNA binding"/>
    <property type="evidence" value="ECO:0007669"/>
    <property type="project" value="UniProtKB-KW"/>
</dbReference>
<dbReference type="OrthoDB" id="163346at2"/>
<accession>A0A0J8G450</accession>
<gene>
    <name evidence="5" type="ORF">CLCY_10c00160</name>
</gene>
<dbReference type="EMBL" id="LFVU01000007">
    <property type="protein sequence ID" value="KMT22471.1"/>
    <property type="molecule type" value="Genomic_DNA"/>
</dbReference>
<sequence>MDKNMEYAIEIVTQFCRNNMNLKRKLPIRASEVGILIFIKRSENAVTPVSISEFFNISKPAVTASITSLYKKGYIEKIPMQSDKRSFQVILTEKAINLTNDFYDEYVKIITLLEKGLTKDEFTLLIKLLKKSNSILEGGK</sequence>
<dbReference type="AlphaFoldDB" id="A0A0J8G450"/>
<dbReference type="InterPro" id="IPR036390">
    <property type="entry name" value="WH_DNA-bd_sf"/>
</dbReference>
<dbReference type="STRING" id="1121307.CLCY_10c00160"/>
<dbReference type="RefSeq" id="WP_048569892.1">
    <property type="nucleotide sequence ID" value="NZ_LFVU01000007.1"/>
</dbReference>
<evidence type="ECO:0000256" key="2">
    <source>
        <dbReference type="ARBA" id="ARBA00023125"/>
    </source>
</evidence>
<name>A0A0J8G450_CLOCY</name>
<feature type="domain" description="HTH marR-type" evidence="4">
    <location>
        <begin position="1"/>
        <end position="134"/>
    </location>
</feature>
<evidence type="ECO:0000259" key="4">
    <source>
        <dbReference type="PROSITE" id="PS50995"/>
    </source>
</evidence>
<dbReference type="GO" id="GO:0003700">
    <property type="term" value="F:DNA-binding transcription factor activity"/>
    <property type="evidence" value="ECO:0007669"/>
    <property type="project" value="InterPro"/>
</dbReference>
<organism evidence="5 6">
    <name type="scientific">Clostridium cylindrosporum DSM 605</name>
    <dbReference type="NCBI Taxonomy" id="1121307"/>
    <lineage>
        <taxon>Bacteria</taxon>
        <taxon>Bacillati</taxon>
        <taxon>Bacillota</taxon>
        <taxon>Clostridia</taxon>
        <taxon>Eubacteriales</taxon>
        <taxon>Clostridiaceae</taxon>
        <taxon>Clostridium</taxon>
    </lineage>
</organism>
<proteinExistence type="predicted"/>
<dbReference type="Proteomes" id="UP000036756">
    <property type="component" value="Unassembled WGS sequence"/>
</dbReference>
<dbReference type="PRINTS" id="PR00598">
    <property type="entry name" value="HTHMARR"/>
</dbReference>
<protein>
    <submittedName>
        <fullName evidence="5">Transcriptional regulator, MarR family</fullName>
    </submittedName>
</protein>
<evidence type="ECO:0000256" key="3">
    <source>
        <dbReference type="ARBA" id="ARBA00023163"/>
    </source>
</evidence>
<keyword evidence="2" id="KW-0238">DNA-binding</keyword>
<dbReference type="PANTHER" id="PTHR42756">
    <property type="entry name" value="TRANSCRIPTIONAL REGULATOR, MARR"/>
    <property type="match status" value="1"/>
</dbReference>
<dbReference type="PATRIC" id="fig|1121307.3.peg.18"/>
<dbReference type="Pfam" id="PF12802">
    <property type="entry name" value="MarR_2"/>
    <property type="match status" value="1"/>
</dbReference>
<evidence type="ECO:0000313" key="5">
    <source>
        <dbReference type="EMBL" id="KMT22471.1"/>
    </source>
</evidence>
<evidence type="ECO:0000256" key="1">
    <source>
        <dbReference type="ARBA" id="ARBA00023015"/>
    </source>
</evidence>
<keyword evidence="3" id="KW-0804">Transcription</keyword>
<keyword evidence="6" id="KW-1185">Reference proteome</keyword>
<reference evidence="5 6" key="1">
    <citation type="submission" date="2015-06" db="EMBL/GenBank/DDBJ databases">
        <title>Draft genome sequence of the purine-degrading Clostridium cylindrosporum HC-1 (DSM 605).</title>
        <authorList>
            <person name="Poehlein A."/>
            <person name="Schiel-Bengelsdorf B."/>
            <person name="Bengelsdorf F."/>
            <person name="Daniel R."/>
            <person name="Duerre P."/>
        </authorList>
    </citation>
    <scope>NUCLEOTIDE SEQUENCE [LARGE SCALE GENOMIC DNA]</scope>
    <source>
        <strain evidence="5 6">DSM 605</strain>
    </source>
</reference>
<dbReference type="InterPro" id="IPR000835">
    <property type="entry name" value="HTH_MarR-typ"/>
</dbReference>
<dbReference type="PROSITE" id="PS50995">
    <property type="entry name" value="HTH_MARR_2"/>
    <property type="match status" value="1"/>
</dbReference>
<dbReference type="PANTHER" id="PTHR42756:SF1">
    <property type="entry name" value="TRANSCRIPTIONAL REPRESSOR OF EMRAB OPERON"/>
    <property type="match status" value="1"/>
</dbReference>
<keyword evidence="1" id="KW-0805">Transcription regulation</keyword>
<dbReference type="Gene3D" id="1.10.10.10">
    <property type="entry name" value="Winged helix-like DNA-binding domain superfamily/Winged helix DNA-binding domain"/>
    <property type="match status" value="1"/>
</dbReference>
<dbReference type="SMART" id="SM00347">
    <property type="entry name" value="HTH_MARR"/>
    <property type="match status" value="1"/>
</dbReference>
<comment type="caution">
    <text evidence="5">The sequence shown here is derived from an EMBL/GenBank/DDBJ whole genome shotgun (WGS) entry which is preliminary data.</text>
</comment>
<evidence type="ECO:0000313" key="6">
    <source>
        <dbReference type="Proteomes" id="UP000036756"/>
    </source>
</evidence>
<dbReference type="InterPro" id="IPR036388">
    <property type="entry name" value="WH-like_DNA-bd_sf"/>
</dbReference>
<dbReference type="SUPFAM" id="SSF46785">
    <property type="entry name" value="Winged helix' DNA-binding domain"/>
    <property type="match status" value="1"/>
</dbReference>